<feature type="domain" description="Dynamin N-terminal" evidence="7">
    <location>
        <begin position="59"/>
        <end position="213"/>
    </location>
</feature>
<dbReference type="STRING" id="1852522.SAMN06295960_1471"/>
<name>A0A1X7JEN6_9BACL</name>
<evidence type="ECO:0000256" key="6">
    <source>
        <dbReference type="SAM" id="Coils"/>
    </source>
</evidence>
<dbReference type="GO" id="GO:0016020">
    <property type="term" value="C:membrane"/>
    <property type="evidence" value="ECO:0007669"/>
    <property type="project" value="UniProtKB-SubCell"/>
</dbReference>
<comment type="subcellular location">
    <subcellularLocation>
        <location evidence="1">Membrane</location>
    </subcellularLocation>
</comment>
<evidence type="ECO:0000256" key="1">
    <source>
        <dbReference type="ARBA" id="ARBA00004370"/>
    </source>
</evidence>
<keyword evidence="6" id="KW-0175">Coiled coil</keyword>
<dbReference type="GO" id="GO:0003924">
    <property type="term" value="F:GTPase activity"/>
    <property type="evidence" value="ECO:0007669"/>
    <property type="project" value="InterPro"/>
</dbReference>
<evidence type="ECO:0000256" key="5">
    <source>
        <dbReference type="ARBA" id="ARBA00023136"/>
    </source>
</evidence>
<evidence type="ECO:0000259" key="7">
    <source>
        <dbReference type="Pfam" id="PF00350"/>
    </source>
</evidence>
<evidence type="ECO:0000256" key="2">
    <source>
        <dbReference type="ARBA" id="ARBA00022741"/>
    </source>
</evidence>
<organism evidence="8 9">
    <name type="scientific">Paenibacillus aquistagni</name>
    <dbReference type="NCBI Taxonomy" id="1852522"/>
    <lineage>
        <taxon>Bacteria</taxon>
        <taxon>Bacillati</taxon>
        <taxon>Bacillota</taxon>
        <taxon>Bacilli</taxon>
        <taxon>Bacillales</taxon>
        <taxon>Paenibacillaceae</taxon>
        <taxon>Paenibacillus</taxon>
    </lineage>
</organism>
<dbReference type="AlphaFoldDB" id="A0A1X7JEN6"/>
<dbReference type="InterPro" id="IPR027094">
    <property type="entry name" value="Mitofusin_fam"/>
</dbReference>
<keyword evidence="9" id="KW-1185">Reference proteome</keyword>
<dbReference type="InterPro" id="IPR027417">
    <property type="entry name" value="P-loop_NTPase"/>
</dbReference>
<accession>A0A1X7JEN6</accession>
<keyword evidence="3" id="KW-0378">Hydrolase</keyword>
<keyword evidence="5" id="KW-0472">Membrane</keyword>
<dbReference type="CDD" id="cd09912">
    <property type="entry name" value="DLP_2"/>
    <property type="match status" value="2"/>
</dbReference>
<evidence type="ECO:0000313" key="8">
    <source>
        <dbReference type="EMBL" id="SMG25933.1"/>
    </source>
</evidence>
<evidence type="ECO:0000256" key="3">
    <source>
        <dbReference type="ARBA" id="ARBA00022801"/>
    </source>
</evidence>
<dbReference type="PANTHER" id="PTHR10465">
    <property type="entry name" value="TRANSMEMBRANE GTPASE FZO1"/>
    <property type="match status" value="1"/>
</dbReference>
<keyword evidence="2" id="KW-0547">Nucleotide-binding</keyword>
<dbReference type="Proteomes" id="UP000193834">
    <property type="component" value="Unassembled WGS sequence"/>
</dbReference>
<feature type="coiled-coil region" evidence="6">
    <location>
        <begin position="489"/>
        <end position="531"/>
    </location>
</feature>
<keyword evidence="4" id="KW-0342">GTP-binding</keyword>
<dbReference type="Gene3D" id="3.40.50.300">
    <property type="entry name" value="P-loop containing nucleotide triphosphate hydrolases"/>
    <property type="match status" value="2"/>
</dbReference>
<dbReference type="RefSeq" id="WP_085493609.1">
    <property type="nucleotide sequence ID" value="NZ_FXAZ01000001.1"/>
</dbReference>
<reference evidence="8 9" key="1">
    <citation type="submission" date="2017-04" db="EMBL/GenBank/DDBJ databases">
        <authorList>
            <person name="Afonso C.L."/>
            <person name="Miller P.J."/>
            <person name="Scott M.A."/>
            <person name="Spackman E."/>
            <person name="Goraichik I."/>
            <person name="Dimitrov K.M."/>
            <person name="Suarez D.L."/>
            <person name="Swayne D.E."/>
        </authorList>
    </citation>
    <scope>NUCLEOTIDE SEQUENCE [LARGE SCALE GENOMIC DNA]</scope>
    <source>
        <strain evidence="8 9">11</strain>
    </source>
</reference>
<dbReference type="PANTHER" id="PTHR10465:SF0">
    <property type="entry name" value="SARCALUMENIN"/>
    <property type="match status" value="1"/>
</dbReference>
<proteinExistence type="predicted"/>
<gene>
    <name evidence="8" type="ORF">SAMN06295960_1471</name>
</gene>
<feature type="domain" description="Dynamin N-terminal" evidence="7">
    <location>
        <begin position="651"/>
        <end position="877"/>
    </location>
</feature>
<protein>
    <submittedName>
        <fullName evidence="8">Small GTP-binding protein domain-containing protein</fullName>
    </submittedName>
</protein>
<evidence type="ECO:0000256" key="4">
    <source>
        <dbReference type="ARBA" id="ARBA00023134"/>
    </source>
</evidence>
<dbReference type="EMBL" id="FXAZ01000001">
    <property type="protein sequence ID" value="SMG25933.1"/>
    <property type="molecule type" value="Genomic_DNA"/>
</dbReference>
<dbReference type="Pfam" id="PF00350">
    <property type="entry name" value="Dynamin_N"/>
    <property type="match status" value="2"/>
</dbReference>
<dbReference type="GO" id="GO:0005525">
    <property type="term" value="F:GTP binding"/>
    <property type="evidence" value="ECO:0007669"/>
    <property type="project" value="UniProtKB-KW"/>
</dbReference>
<dbReference type="SUPFAM" id="SSF52540">
    <property type="entry name" value="P-loop containing nucleoside triphosphate hydrolases"/>
    <property type="match status" value="2"/>
</dbReference>
<sequence length="1240" mass="140709">MQHEVEARRYSPDNGGLGNTSLELHDHLLNLADQVQDDDLKNKLRELAQKAHERQFMLAMCGHFSAGKSTIINQLCGRQLLPSSPIPTSANVVTIRYGDSRVQLVRRTEEGAHRLVEEVPLAQLEEACRDGEQVERVTIYEPLSWLESGTALLDTPGVDSTDPLHREATESALHMADVVVYMTDYNHVQSELNFDFAKKVSEAGKPLIWVVNQIDKHREQELPFSTYQHDVSQALTMWGIEPLDIYYISMKKLDHPHNEWEQLKAGIEVLVQESGQLAAQSIIRAAIALLKEYEERELEPLLEKYELWQESVGGEEAASVLHEKAASLESNMQQQLAHSAEVREQTVRELDKLLKDANITPAVLRDAAAHYLESMRPGFKVGLLFSSKKTEQEKESRLQELCQRFRHEVQGNIIPHVLTLIRHLASAAGGDEAQMVEQMEQAFPAFTEQWFQAAVQPSSAGSGEYTLNYCRTQSELAKSSIRKAVLAKVDELISMIQRQDQERAAAIQEELQAFEDQLEREKQIQQEMEQVQAGYLRYQAMLPEFTETAEARLRHALKEMRANHPSPERSIIQESDDSGTAVATTSSENVSAGSWAPFAAREQHAKDRMLRVQELLEHASHTAAQFPAMASLCASLKEKNRRIAHQQYTAALFGAFSAGKSSFANALFGESVLPVSPNPTTAAINQISLARQPEDHRTAAVRLKTEDRLLDDMRYACARLGADHTQELSMKETLHLAAAWKPEQVHPAGRPYYSFIQAVAEGYKELSSSLGQVQHVQEEEYRQFVAVERKSAFVERIDLLLDSPWTQSGFTFVDTPGADSVNARHTGVSFEYIKNADVILFVTYYNHAFSQADRQFLTQLGRVKDAFELDKMFFIVNACDLAASNEELDSVLQYVKERLQEFGIRNPRLFPVSSLRGLEAKQIGDQALHESSGFLQFEQAFHQFVDQELSGMVTQAAISDVEKLRHQLLTMNHAAKQDSRTRESRLLELKVHSDQAVELIAAEDGSSTQRFLIQESEELLYHVKQRIMYRSHDSFAHAFNPATLRGDDKHITSALVQSLRDWESTLTLELTNELLATSLRVEQYAKRELLLFIKRQWEQVTVRLNDYDPEDWKPGSWTTPTIQLTAEWMEKNDPLSERELMALYKSSKHFFTGGGREKLRARLDERAEKFITAAIQAEQSGFAAHAWAEWQRSFVEWQTFAVEKINIYKQSMTEALSDPRQLERLEAAIEELDAALRLHS</sequence>
<dbReference type="InterPro" id="IPR045063">
    <property type="entry name" value="Dynamin_N"/>
</dbReference>
<evidence type="ECO:0000313" key="9">
    <source>
        <dbReference type="Proteomes" id="UP000193834"/>
    </source>
</evidence>